<keyword evidence="3" id="KW-0807">Transducer</keyword>
<dbReference type="InterPro" id="IPR013587">
    <property type="entry name" value="Nitrate/nitrite_sensing"/>
</dbReference>
<feature type="coiled-coil region" evidence="4">
    <location>
        <begin position="483"/>
        <end position="513"/>
    </location>
</feature>
<evidence type="ECO:0000256" key="6">
    <source>
        <dbReference type="SAM" id="Phobius"/>
    </source>
</evidence>
<dbReference type="Gene3D" id="1.10.8.500">
    <property type="entry name" value="HAMP domain in histidine kinase"/>
    <property type="match status" value="1"/>
</dbReference>
<dbReference type="SUPFAM" id="SSF158472">
    <property type="entry name" value="HAMP domain-like"/>
    <property type="match status" value="1"/>
</dbReference>
<dbReference type="PROSITE" id="PS50885">
    <property type="entry name" value="HAMP"/>
    <property type="match status" value="2"/>
</dbReference>
<dbReference type="PANTHER" id="PTHR43531:SF11">
    <property type="entry name" value="METHYL-ACCEPTING CHEMOTAXIS PROTEIN 3"/>
    <property type="match status" value="1"/>
</dbReference>
<evidence type="ECO:0000256" key="4">
    <source>
        <dbReference type="SAM" id="Coils"/>
    </source>
</evidence>
<dbReference type="Pfam" id="PF00015">
    <property type="entry name" value="MCPsignal"/>
    <property type="match status" value="1"/>
</dbReference>
<dbReference type="PANTHER" id="PTHR43531">
    <property type="entry name" value="PROTEIN ICFG"/>
    <property type="match status" value="1"/>
</dbReference>
<feature type="domain" description="HAMP" evidence="8">
    <location>
        <begin position="407"/>
        <end position="459"/>
    </location>
</feature>
<evidence type="ECO:0000256" key="5">
    <source>
        <dbReference type="SAM" id="MobiDB-lite"/>
    </source>
</evidence>
<reference evidence="9 10" key="1">
    <citation type="submission" date="2023-07" db="EMBL/GenBank/DDBJ databases">
        <title>Genomic Encyclopedia of Type Strains, Phase IV (KMG-IV): sequencing the most valuable type-strain genomes for metagenomic binning, comparative biology and taxonomic classification.</title>
        <authorList>
            <person name="Goeker M."/>
        </authorList>
    </citation>
    <scope>NUCLEOTIDE SEQUENCE [LARGE SCALE GENOMIC DNA]</scope>
    <source>
        <strain evidence="9 10">DSM 100301</strain>
    </source>
</reference>
<dbReference type="InterPro" id="IPR004089">
    <property type="entry name" value="MCPsignal_dom"/>
</dbReference>
<accession>A0ABU0I979</accession>
<keyword evidence="6" id="KW-0472">Membrane</keyword>
<feature type="region of interest" description="Disordered" evidence="5">
    <location>
        <begin position="714"/>
        <end position="761"/>
    </location>
</feature>
<dbReference type="InterPro" id="IPR051310">
    <property type="entry name" value="MCP_chemotaxis"/>
</dbReference>
<evidence type="ECO:0000259" key="8">
    <source>
        <dbReference type="PROSITE" id="PS50885"/>
    </source>
</evidence>
<evidence type="ECO:0000256" key="2">
    <source>
        <dbReference type="ARBA" id="ARBA00029447"/>
    </source>
</evidence>
<keyword evidence="4" id="KW-0175">Coiled coil</keyword>
<name>A0ABU0I979_9HYPH</name>
<dbReference type="EMBL" id="JAUSWH010000002">
    <property type="protein sequence ID" value="MDQ0454767.1"/>
    <property type="molecule type" value="Genomic_DNA"/>
</dbReference>
<evidence type="ECO:0000313" key="10">
    <source>
        <dbReference type="Proteomes" id="UP001235269"/>
    </source>
</evidence>
<protein>
    <submittedName>
        <fullName evidence="9">Methyl-accepting chemotaxis protein</fullName>
    </submittedName>
</protein>
<dbReference type="SMART" id="SM00304">
    <property type="entry name" value="HAMP"/>
    <property type="match status" value="3"/>
</dbReference>
<dbReference type="InterPro" id="IPR003660">
    <property type="entry name" value="HAMP_dom"/>
</dbReference>
<feature type="transmembrane region" description="Helical" evidence="6">
    <location>
        <begin position="304"/>
        <end position="327"/>
    </location>
</feature>
<dbReference type="Pfam" id="PF08376">
    <property type="entry name" value="NIT"/>
    <property type="match status" value="1"/>
</dbReference>
<proteinExistence type="inferred from homology"/>
<feature type="compositionally biased region" description="Low complexity" evidence="5">
    <location>
        <begin position="714"/>
        <end position="746"/>
    </location>
</feature>
<comment type="similarity">
    <text evidence="2">Belongs to the methyl-accepting chemotaxis (MCP) protein family.</text>
</comment>
<dbReference type="SMART" id="SM00283">
    <property type="entry name" value="MA"/>
    <property type="match status" value="1"/>
</dbReference>
<feature type="domain" description="Methyl-accepting transducer" evidence="7">
    <location>
        <begin position="464"/>
        <end position="693"/>
    </location>
</feature>
<feature type="region of interest" description="Disordered" evidence="5">
    <location>
        <begin position="63"/>
        <end position="82"/>
    </location>
</feature>
<keyword evidence="6" id="KW-1133">Transmembrane helix</keyword>
<feature type="domain" description="HAMP" evidence="8">
    <location>
        <begin position="325"/>
        <end position="378"/>
    </location>
</feature>
<gene>
    <name evidence="9" type="ORF">QO005_001094</name>
</gene>
<keyword evidence="1" id="KW-0145">Chemotaxis</keyword>
<dbReference type="SUPFAM" id="SSF58104">
    <property type="entry name" value="Methyl-accepting chemotaxis protein (MCP) signaling domain"/>
    <property type="match status" value="1"/>
</dbReference>
<feature type="region of interest" description="Disordered" evidence="5">
    <location>
        <begin position="380"/>
        <end position="406"/>
    </location>
</feature>
<dbReference type="CDD" id="cd11386">
    <property type="entry name" value="MCP_signal"/>
    <property type="match status" value="1"/>
</dbReference>
<dbReference type="Gene3D" id="1.10.287.950">
    <property type="entry name" value="Methyl-accepting chemotaxis protein"/>
    <property type="match status" value="1"/>
</dbReference>
<sequence length="761" mass="81449">MYYILKRFSFRTMLSILAVVPLLAAVGLGVVISREAYLNYTALQQAVTLVRVARAGGALLHSMPAEAESTPSNRAERRKATDQDYQEVVNAYDAALKIGHEDAILSGLKKKLDEGFARMAEFRQKVDAGDADPLLPLKYLQPVSATGLDMAGRASSLISDGELSRSILGYYAFLQVNDGYLIINHVGEQYIQAGSLAHEDVKHLVRGSSLVETYGKTMNEFIGKPILADYARFWQTEDGELIRKTIQKMLEKPSHTSGPGELAMWKAAMQKRSQAFSTMLLAASDSLKVTADAKNDAAAWQLKVILGSLAVLIAFAILVSVSVLRVLSSAIRSVANRMRGLAEGDKQSAIQHLERGDEIGDMARSVEVFRQAAIRNAELEAEAEENRKRSEAERAEMQARAEAEANERLERATGALASGLRQLASGDMLCEIEEQFAPQFEALRHDFNTSVSQLRSVLVSVGVSASGVRSGSGEISHASNDLAKRTETQAASLEETAAALEEITSNVKATSQRTGEARDIVRNARSKAEQSGVVVNNAVSAMEKIEQASSQISNIIGVIDEIAFQTNLLALNAGVEAARAGEAGKGFAVVAQEVRELAQRSANAAKEIKALIGNSAVAVNEGVKLVDDTGKGLREIAELVQAINSHMDAIATAAQEQSTGLNEVNTAVNHMDQATQQNAAMVEEMNAASAGLAQEAEKLSELLARFRTGQERAAQAASASSARSSAAARPSAPSTAPARRSAPVSRGGAAVAVRQESWEEF</sequence>
<dbReference type="RefSeq" id="WP_307156965.1">
    <property type="nucleotide sequence ID" value="NZ_JAUSWH010000002.1"/>
</dbReference>
<dbReference type="Proteomes" id="UP001235269">
    <property type="component" value="Unassembled WGS sequence"/>
</dbReference>
<dbReference type="PROSITE" id="PS50111">
    <property type="entry name" value="CHEMOTAXIS_TRANSDUC_2"/>
    <property type="match status" value="1"/>
</dbReference>
<dbReference type="Pfam" id="PF00672">
    <property type="entry name" value="HAMP"/>
    <property type="match status" value="1"/>
</dbReference>
<evidence type="ECO:0000256" key="1">
    <source>
        <dbReference type="ARBA" id="ARBA00022500"/>
    </source>
</evidence>
<keyword evidence="6" id="KW-0812">Transmembrane</keyword>
<comment type="caution">
    <text evidence="9">The sequence shown here is derived from an EMBL/GenBank/DDBJ whole genome shotgun (WGS) entry which is preliminary data.</text>
</comment>
<feature type="compositionally biased region" description="Basic and acidic residues" evidence="5">
    <location>
        <begin position="384"/>
        <end position="406"/>
    </location>
</feature>
<organism evidence="9 10">
    <name type="scientific">Rhizobium paknamense</name>
    <dbReference type="NCBI Taxonomy" id="1206817"/>
    <lineage>
        <taxon>Bacteria</taxon>
        <taxon>Pseudomonadati</taxon>
        <taxon>Pseudomonadota</taxon>
        <taxon>Alphaproteobacteria</taxon>
        <taxon>Hyphomicrobiales</taxon>
        <taxon>Rhizobiaceae</taxon>
        <taxon>Rhizobium/Agrobacterium group</taxon>
        <taxon>Rhizobium</taxon>
    </lineage>
</organism>
<keyword evidence="10" id="KW-1185">Reference proteome</keyword>
<evidence type="ECO:0000256" key="3">
    <source>
        <dbReference type="PROSITE-ProRule" id="PRU00284"/>
    </source>
</evidence>
<evidence type="ECO:0000313" key="9">
    <source>
        <dbReference type="EMBL" id="MDQ0454767.1"/>
    </source>
</evidence>
<evidence type="ECO:0000259" key="7">
    <source>
        <dbReference type="PROSITE" id="PS50111"/>
    </source>
</evidence>